<dbReference type="Proteomes" id="UP001548189">
    <property type="component" value="Unassembled WGS sequence"/>
</dbReference>
<dbReference type="InterPro" id="IPR001387">
    <property type="entry name" value="Cro/C1-type_HTH"/>
</dbReference>
<dbReference type="CDD" id="cd00093">
    <property type="entry name" value="HTH_XRE"/>
    <property type="match status" value="1"/>
</dbReference>
<feature type="transmembrane region" description="Helical" evidence="2">
    <location>
        <begin position="119"/>
        <end position="138"/>
    </location>
</feature>
<dbReference type="PROSITE" id="PS50943">
    <property type="entry name" value="HTH_CROC1"/>
    <property type="match status" value="1"/>
</dbReference>
<evidence type="ECO:0000256" key="2">
    <source>
        <dbReference type="SAM" id="Phobius"/>
    </source>
</evidence>
<dbReference type="PANTHER" id="PTHR34475">
    <property type="match status" value="1"/>
</dbReference>
<keyword evidence="2" id="KW-0812">Transmembrane</keyword>
<comment type="caution">
    <text evidence="4">The sequence shown here is derived from an EMBL/GenBank/DDBJ whole genome shotgun (WGS) entry which is preliminary data.</text>
</comment>
<feature type="domain" description="HTH cro/C1-type" evidence="3">
    <location>
        <begin position="22"/>
        <end position="53"/>
    </location>
</feature>
<evidence type="ECO:0000256" key="1">
    <source>
        <dbReference type="SAM" id="MobiDB-lite"/>
    </source>
</evidence>
<dbReference type="SUPFAM" id="SSF47413">
    <property type="entry name" value="lambda repressor-like DNA-binding domains"/>
    <property type="match status" value="1"/>
</dbReference>
<keyword evidence="5" id="KW-1185">Reference proteome</keyword>
<accession>A0ABV2BV29</accession>
<dbReference type="InterPro" id="IPR025194">
    <property type="entry name" value="RodZ-like_C"/>
</dbReference>
<gene>
    <name evidence="4" type="ORF">ABVT43_11540</name>
</gene>
<evidence type="ECO:0000313" key="4">
    <source>
        <dbReference type="EMBL" id="MET1255760.1"/>
    </source>
</evidence>
<organism evidence="4 5">
    <name type="scientific">Aliikangiella maris</name>
    <dbReference type="NCBI Taxonomy" id="3162458"/>
    <lineage>
        <taxon>Bacteria</taxon>
        <taxon>Pseudomonadati</taxon>
        <taxon>Pseudomonadota</taxon>
        <taxon>Gammaproteobacteria</taxon>
        <taxon>Oceanospirillales</taxon>
        <taxon>Pleioneaceae</taxon>
        <taxon>Aliikangiella</taxon>
    </lineage>
</organism>
<keyword evidence="2" id="KW-0472">Membrane</keyword>
<name>A0ABV2BV29_9GAMM</name>
<proteinExistence type="predicted"/>
<dbReference type="Pfam" id="PF13413">
    <property type="entry name" value="HTH_25"/>
    <property type="match status" value="1"/>
</dbReference>
<evidence type="ECO:0000313" key="5">
    <source>
        <dbReference type="Proteomes" id="UP001548189"/>
    </source>
</evidence>
<reference evidence="4 5" key="1">
    <citation type="submission" date="2024-06" db="EMBL/GenBank/DDBJ databases">
        <authorList>
            <person name="Li F."/>
        </authorList>
    </citation>
    <scope>NUCLEOTIDE SEQUENCE [LARGE SCALE GENOMIC DNA]</scope>
    <source>
        <strain evidence="4 5">GXAS 311</strain>
    </source>
</reference>
<dbReference type="InterPro" id="IPR050400">
    <property type="entry name" value="Bact_Cytoskel_RodZ"/>
</dbReference>
<sequence>MDVVEDNISAEPSASLDIGALLVEARENKNLTAQDIAKQMHLTLSVINQLETNDFKQGIPLAFVRGYLRSYAQKVGVDVETICAEFDRQTGNTSEPIQSIKVISGFGRKPRKELNSNSGIVKLISFIIFFSLLALGGYEVWNRFLSPVADDVSSSNQIPLTQLQSNLSTTAETESTQLTETVQTNEDNRQAANLSEKIDLATDDMVGTASKTQTVNETDNKSNAVNIRDTNQPQNTPSNPSSELTSSSTDTLQQSSSEPTVIANSDDNLQANQTDVTNQPVKLPKIEGSLVAMRFEFFADCWVKITDANDEVLAVGVKTEGKIMPLQGVAPIKVILGEPSAVTLDFKGEAFDLSRFKAGRRATFVLQ</sequence>
<feature type="region of interest" description="Disordered" evidence="1">
    <location>
        <begin position="183"/>
        <end position="276"/>
    </location>
</feature>
<dbReference type="RefSeq" id="WP_353896346.1">
    <property type="nucleotide sequence ID" value="NZ_JBEVCJ010000013.1"/>
</dbReference>
<dbReference type="Gene3D" id="1.10.260.40">
    <property type="entry name" value="lambda repressor-like DNA-binding domains"/>
    <property type="match status" value="1"/>
</dbReference>
<keyword evidence="2" id="KW-1133">Transmembrane helix</keyword>
<dbReference type="InterPro" id="IPR010982">
    <property type="entry name" value="Lambda_DNA-bd_dom_sf"/>
</dbReference>
<dbReference type="Pfam" id="PF13464">
    <property type="entry name" value="RodZ_C"/>
    <property type="match status" value="1"/>
</dbReference>
<dbReference type="PANTHER" id="PTHR34475:SF1">
    <property type="entry name" value="CYTOSKELETON PROTEIN RODZ"/>
    <property type="match status" value="1"/>
</dbReference>
<protein>
    <submittedName>
        <fullName evidence="4">RodZ domain-containing protein</fullName>
    </submittedName>
</protein>
<evidence type="ECO:0000259" key="3">
    <source>
        <dbReference type="PROSITE" id="PS50943"/>
    </source>
</evidence>
<feature type="compositionally biased region" description="Polar residues" evidence="1">
    <location>
        <begin position="209"/>
        <end position="234"/>
    </location>
</feature>
<feature type="compositionally biased region" description="Low complexity" evidence="1">
    <location>
        <begin position="235"/>
        <end position="258"/>
    </location>
</feature>
<feature type="compositionally biased region" description="Polar residues" evidence="1">
    <location>
        <begin position="183"/>
        <end position="193"/>
    </location>
</feature>
<feature type="compositionally biased region" description="Polar residues" evidence="1">
    <location>
        <begin position="262"/>
        <end position="276"/>
    </location>
</feature>
<dbReference type="EMBL" id="JBEVCJ010000013">
    <property type="protein sequence ID" value="MET1255760.1"/>
    <property type="molecule type" value="Genomic_DNA"/>
</dbReference>